<dbReference type="EMBL" id="KJ645900">
    <property type="protein sequence ID" value="AII16991.1"/>
    <property type="molecule type" value="Genomic_DNA"/>
</dbReference>
<keyword evidence="1" id="KW-0472">Membrane</keyword>
<keyword evidence="1" id="KW-0812">Transmembrane</keyword>
<sequence length="73" mass="8350">MFKNILKKVLIVFLLINALFWGLFPHSKHCKVASIIGISNCPPHWIHVWVMGLGSFVLALYISQGDAHFFKKK</sequence>
<evidence type="ECO:0000256" key="1">
    <source>
        <dbReference type="SAM" id="Phobius"/>
    </source>
</evidence>
<evidence type="ECO:0000313" key="3">
    <source>
        <dbReference type="Proteomes" id="UP000028667"/>
    </source>
</evidence>
<proteinExistence type="predicted"/>
<accession>A0A076FHT4</accession>
<dbReference type="Proteomes" id="UP000028667">
    <property type="component" value="Segment"/>
</dbReference>
<dbReference type="KEGG" id="vg:20041638"/>
<reference evidence="2 3" key="1">
    <citation type="journal article" date="2014" name="Virology">
        <title>Genome of brown tide virus (AaV), the little giant of the Megaviridae, elucidates NCLDV genome expansion and host-virus coevolution.</title>
        <authorList>
            <person name="Moniruzzaman M."/>
            <person name="LeCleir G.R."/>
            <person name="Brown C.M."/>
            <person name="Gobler C.J."/>
            <person name="Bidle K.D."/>
            <person name="Wilson W.H."/>
            <person name="Wilhelm S.W."/>
        </authorList>
    </citation>
    <scope>NUCLEOTIDE SEQUENCE [LARGE SCALE GENOMIC DNA]</scope>
    <source>
        <strain evidence="2">BtV-01</strain>
    </source>
</reference>
<name>A0A076FHT4_9VIRU</name>
<protein>
    <submittedName>
        <fullName evidence="2">Uncharacterized protein</fullName>
    </submittedName>
</protein>
<gene>
    <name evidence="2" type="ORF">AaV_126</name>
</gene>
<dbReference type="GeneID" id="20041638"/>
<feature type="transmembrane region" description="Helical" evidence="1">
    <location>
        <begin position="44"/>
        <end position="63"/>
    </location>
</feature>
<keyword evidence="1" id="KW-1133">Transmembrane helix</keyword>
<organism evidence="2 3">
    <name type="scientific">Aureococcus anophagefferens virus</name>
    <dbReference type="NCBI Taxonomy" id="1474867"/>
    <lineage>
        <taxon>Viruses</taxon>
        <taxon>Varidnaviria</taxon>
        <taxon>Bamfordvirae</taxon>
        <taxon>Nucleocytoviricota</taxon>
        <taxon>Megaviricetes</taxon>
        <taxon>Imitervirales</taxon>
        <taxon>Schizomimiviridae</taxon>
        <taxon>Kratosvirus</taxon>
        <taxon>Kratosvirus quantuckense</taxon>
    </lineage>
</organism>
<evidence type="ECO:0000313" key="2">
    <source>
        <dbReference type="EMBL" id="AII16991.1"/>
    </source>
</evidence>
<dbReference type="RefSeq" id="YP_009052202.1">
    <property type="nucleotide sequence ID" value="NC_024697.1"/>
</dbReference>
<keyword evidence="3" id="KW-1185">Reference proteome</keyword>
<feature type="transmembrane region" description="Helical" evidence="1">
    <location>
        <begin position="5"/>
        <end position="24"/>
    </location>
</feature>